<dbReference type="EMBL" id="DXBP01000052">
    <property type="protein sequence ID" value="HIZ42660.1"/>
    <property type="molecule type" value="Genomic_DNA"/>
</dbReference>
<dbReference type="FunFam" id="3.20.20.140:FF:000005">
    <property type="entry name" value="TatD family hydrolase"/>
    <property type="match status" value="1"/>
</dbReference>
<accession>A0A9D2ESE2</accession>
<dbReference type="CDD" id="cd01310">
    <property type="entry name" value="TatD_DNAse"/>
    <property type="match status" value="1"/>
</dbReference>
<feature type="binding site" evidence="3">
    <location>
        <position position="140"/>
    </location>
    <ligand>
        <name>a divalent metal cation</name>
        <dbReference type="ChEBI" id="CHEBI:60240"/>
        <label>2</label>
    </ligand>
</feature>
<feature type="binding site" evidence="3">
    <location>
        <position position="162"/>
    </location>
    <ligand>
        <name>a divalent metal cation</name>
        <dbReference type="ChEBI" id="CHEBI:60240"/>
        <label>2</label>
    </ligand>
</feature>
<evidence type="ECO:0000256" key="2">
    <source>
        <dbReference type="ARBA" id="ARBA00022801"/>
    </source>
</evidence>
<gene>
    <name evidence="4" type="ORF">H9811_08880</name>
</gene>
<feature type="binding site" evidence="3">
    <location>
        <position position="105"/>
    </location>
    <ligand>
        <name>a divalent metal cation</name>
        <dbReference type="ChEBI" id="CHEBI:60240"/>
        <label>1</label>
    </ligand>
</feature>
<dbReference type="SUPFAM" id="SSF51556">
    <property type="entry name" value="Metallo-dependent hydrolases"/>
    <property type="match status" value="1"/>
</dbReference>
<proteinExistence type="predicted"/>
<keyword evidence="2 4" id="KW-0378">Hydrolase</keyword>
<dbReference type="Proteomes" id="UP000824048">
    <property type="component" value="Unassembled WGS sequence"/>
</dbReference>
<keyword evidence="1 3" id="KW-0479">Metal-binding</keyword>
<dbReference type="Pfam" id="PF01026">
    <property type="entry name" value="TatD_DNase"/>
    <property type="match status" value="1"/>
</dbReference>
<evidence type="ECO:0000313" key="4">
    <source>
        <dbReference type="EMBL" id="HIZ42660.1"/>
    </source>
</evidence>
<sequence>MHNIFDTHAHYSSHQFDADRAELMAALPGGGVTGVLECATHSGDVPRVLELAHTVPYCYAALGIHPESLIEEDAATVAVYHGDWRAELNALRPLFEDKAVVAVGEIGLDHHWPVPRQEQYELFEAQLQLAAELDLPVSVHDREAHAEMYELLRRYKPRGVLHCYSGSADDAAWITGQGMYLGFGGAVTYKGAKRAAKVLAAIDPQWAVLETDCPYMAPEPVRGRRNDSRNIAHVAEYIGTIWQMDAQTVLDRTAENARRCFNIV</sequence>
<dbReference type="GO" id="GO:0016788">
    <property type="term" value="F:hydrolase activity, acting on ester bonds"/>
    <property type="evidence" value="ECO:0007669"/>
    <property type="project" value="InterPro"/>
</dbReference>
<evidence type="ECO:0000313" key="5">
    <source>
        <dbReference type="Proteomes" id="UP000824048"/>
    </source>
</evidence>
<dbReference type="PIRSF" id="PIRSF005902">
    <property type="entry name" value="DNase_TatD"/>
    <property type="match status" value="1"/>
</dbReference>
<dbReference type="Gene3D" id="3.20.20.140">
    <property type="entry name" value="Metal-dependent hydrolases"/>
    <property type="match status" value="1"/>
</dbReference>
<feature type="binding site" evidence="3">
    <location>
        <position position="10"/>
    </location>
    <ligand>
        <name>a divalent metal cation</name>
        <dbReference type="ChEBI" id="CHEBI:60240"/>
        <label>1</label>
    </ligand>
</feature>
<comment type="caution">
    <text evidence="4">The sequence shown here is derived from an EMBL/GenBank/DDBJ whole genome shotgun (WGS) entry which is preliminary data.</text>
</comment>
<name>A0A9D2ESE2_9FIRM</name>
<dbReference type="InterPro" id="IPR032466">
    <property type="entry name" value="Metal_Hydrolase"/>
</dbReference>
<evidence type="ECO:0000256" key="1">
    <source>
        <dbReference type="ARBA" id="ARBA00022723"/>
    </source>
</evidence>
<evidence type="ECO:0000256" key="3">
    <source>
        <dbReference type="PIRSR" id="PIRSR005902-1"/>
    </source>
</evidence>
<dbReference type="AlphaFoldDB" id="A0A9D2ESE2"/>
<reference evidence="4" key="1">
    <citation type="journal article" date="2021" name="PeerJ">
        <title>Extensive microbial diversity within the chicken gut microbiome revealed by metagenomics and culture.</title>
        <authorList>
            <person name="Gilroy R."/>
            <person name="Ravi A."/>
            <person name="Getino M."/>
            <person name="Pursley I."/>
            <person name="Horton D.L."/>
            <person name="Alikhan N.F."/>
            <person name="Baker D."/>
            <person name="Gharbi K."/>
            <person name="Hall N."/>
            <person name="Watson M."/>
            <person name="Adriaenssens E.M."/>
            <person name="Foster-Nyarko E."/>
            <person name="Jarju S."/>
            <person name="Secka A."/>
            <person name="Antonio M."/>
            <person name="Oren A."/>
            <person name="Chaudhuri R.R."/>
            <person name="La Ragione R."/>
            <person name="Hildebrand F."/>
            <person name="Pallen M.J."/>
        </authorList>
    </citation>
    <scope>NUCLEOTIDE SEQUENCE</scope>
    <source>
        <strain evidence="4">ChiSxjej1B13-11774</strain>
    </source>
</reference>
<dbReference type="PANTHER" id="PTHR46124:SF4">
    <property type="entry name" value="HYDROLASE TATD"/>
    <property type="match status" value="1"/>
</dbReference>
<protein>
    <submittedName>
        <fullName evidence="4">TatD family hydrolase</fullName>
    </submittedName>
</protein>
<dbReference type="PANTHER" id="PTHR46124">
    <property type="entry name" value="D-AMINOACYL-TRNA DEACYLASE"/>
    <property type="match status" value="1"/>
</dbReference>
<organism evidence="4 5">
    <name type="scientific">Candidatus Gemmiger excrementigallinarum</name>
    <dbReference type="NCBI Taxonomy" id="2838609"/>
    <lineage>
        <taxon>Bacteria</taxon>
        <taxon>Bacillati</taxon>
        <taxon>Bacillota</taxon>
        <taxon>Clostridia</taxon>
        <taxon>Eubacteriales</taxon>
        <taxon>Gemmiger</taxon>
    </lineage>
</organism>
<dbReference type="GO" id="GO:0005829">
    <property type="term" value="C:cytosol"/>
    <property type="evidence" value="ECO:0007669"/>
    <property type="project" value="TreeGrafter"/>
</dbReference>
<dbReference type="InterPro" id="IPR001130">
    <property type="entry name" value="TatD-like"/>
</dbReference>
<feature type="binding site" evidence="3">
    <location>
        <position position="212"/>
    </location>
    <ligand>
        <name>a divalent metal cation</name>
        <dbReference type="ChEBI" id="CHEBI:60240"/>
        <label>1</label>
    </ligand>
</feature>
<feature type="binding site" evidence="3">
    <location>
        <position position="8"/>
    </location>
    <ligand>
        <name>a divalent metal cation</name>
        <dbReference type="ChEBI" id="CHEBI:60240"/>
        <label>1</label>
    </ligand>
</feature>
<dbReference type="GO" id="GO:0046872">
    <property type="term" value="F:metal ion binding"/>
    <property type="evidence" value="ECO:0007669"/>
    <property type="project" value="UniProtKB-KW"/>
</dbReference>
<reference evidence="4" key="2">
    <citation type="submission" date="2021-04" db="EMBL/GenBank/DDBJ databases">
        <authorList>
            <person name="Gilroy R."/>
        </authorList>
    </citation>
    <scope>NUCLEOTIDE SEQUENCE</scope>
    <source>
        <strain evidence="4">ChiSxjej1B13-11774</strain>
    </source>
</reference>